<evidence type="ECO:0000256" key="1">
    <source>
        <dbReference type="SAM" id="Coils"/>
    </source>
</evidence>
<feature type="compositionally biased region" description="Low complexity" evidence="2">
    <location>
        <begin position="131"/>
        <end position="142"/>
    </location>
</feature>
<reference evidence="5" key="1">
    <citation type="journal article" date="2023" name="Mol. Phylogenet. Evol.">
        <title>Genome-scale phylogeny and comparative genomics of the fungal order Sordariales.</title>
        <authorList>
            <person name="Hensen N."/>
            <person name="Bonometti L."/>
            <person name="Westerberg I."/>
            <person name="Brannstrom I.O."/>
            <person name="Guillou S."/>
            <person name="Cros-Aarteil S."/>
            <person name="Calhoun S."/>
            <person name="Haridas S."/>
            <person name="Kuo A."/>
            <person name="Mondo S."/>
            <person name="Pangilinan J."/>
            <person name="Riley R."/>
            <person name="LaButti K."/>
            <person name="Andreopoulos B."/>
            <person name="Lipzen A."/>
            <person name="Chen C."/>
            <person name="Yan M."/>
            <person name="Daum C."/>
            <person name="Ng V."/>
            <person name="Clum A."/>
            <person name="Steindorff A."/>
            <person name="Ohm R.A."/>
            <person name="Martin F."/>
            <person name="Silar P."/>
            <person name="Natvig D.O."/>
            <person name="Lalanne C."/>
            <person name="Gautier V."/>
            <person name="Ament-Velasquez S.L."/>
            <person name="Kruys A."/>
            <person name="Hutchinson M.I."/>
            <person name="Powell A.J."/>
            <person name="Barry K."/>
            <person name="Miller A.N."/>
            <person name="Grigoriev I.V."/>
            <person name="Debuchy R."/>
            <person name="Gladieux P."/>
            <person name="Hiltunen Thoren M."/>
            <person name="Johannesson H."/>
        </authorList>
    </citation>
    <scope>NUCLEOTIDE SEQUENCE</scope>
    <source>
        <strain evidence="5">PSN243</strain>
    </source>
</reference>
<dbReference type="InterPro" id="IPR003959">
    <property type="entry name" value="ATPase_AAA_core"/>
</dbReference>
<evidence type="ECO:0000313" key="6">
    <source>
        <dbReference type="Proteomes" id="UP001321760"/>
    </source>
</evidence>
<dbReference type="InterPro" id="IPR056337">
    <property type="entry name" value="LHD_YVC1"/>
</dbReference>
<accession>A0AAV9GBZ1</accession>
<feature type="coiled-coil region" evidence="1">
    <location>
        <begin position="1532"/>
        <end position="1559"/>
    </location>
</feature>
<keyword evidence="3" id="KW-0812">Transmembrane</keyword>
<dbReference type="GO" id="GO:0005524">
    <property type="term" value="F:ATP binding"/>
    <property type="evidence" value="ECO:0007669"/>
    <property type="project" value="InterPro"/>
</dbReference>
<evidence type="ECO:0000259" key="4">
    <source>
        <dbReference type="SMART" id="SM00382"/>
    </source>
</evidence>
<feature type="compositionally biased region" description="Basic and acidic residues" evidence="2">
    <location>
        <begin position="1"/>
        <end position="14"/>
    </location>
</feature>
<dbReference type="CDD" id="cd19481">
    <property type="entry name" value="RecA-like_protease"/>
    <property type="match status" value="1"/>
</dbReference>
<keyword evidence="3" id="KW-1133">Transmembrane helix</keyword>
<dbReference type="InterPro" id="IPR056336">
    <property type="entry name" value="YVC1_C"/>
</dbReference>
<feature type="compositionally biased region" description="Low complexity" evidence="2">
    <location>
        <begin position="67"/>
        <end position="77"/>
    </location>
</feature>
<feature type="transmembrane region" description="Helical" evidence="3">
    <location>
        <begin position="1464"/>
        <end position="1482"/>
    </location>
</feature>
<evidence type="ECO:0000256" key="2">
    <source>
        <dbReference type="SAM" id="MobiDB-lite"/>
    </source>
</evidence>
<dbReference type="Pfam" id="PF23190">
    <property type="entry name" value="LHD_TRPY1"/>
    <property type="match status" value="1"/>
</dbReference>
<dbReference type="Pfam" id="PF23317">
    <property type="entry name" value="YVC1_C"/>
    <property type="match status" value="1"/>
</dbReference>
<dbReference type="SMART" id="SM00382">
    <property type="entry name" value="AAA"/>
    <property type="match status" value="1"/>
</dbReference>
<feature type="compositionally biased region" description="Basic residues" evidence="2">
    <location>
        <begin position="46"/>
        <end position="66"/>
    </location>
</feature>
<feature type="transmembrane region" description="Helical" evidence="3">
    <location>
        <begin position="1377"/>
        <end position="1398"/>
    </location>
</feature>
<dbReference type="EMBL" id="MU865960">
    <property type="protein sequence ID" value="KAK4445973.1"/>
    <property type="molecule type" value="Genomic_DNA"/>
</dbReference>
<feature type="transmembrane region" description="Helical" evidence="3">
    <location>
        <begin position="1238"/>
        <end position="1257"/>
    </location>
</feature>
<feature type="region of interest" description="Disordered" evidence="2">
    <location>
        <begin position="1"/>
        <end position="168"/>
    </location>
</feature>
<dbReference type="Pfam" id="PF22942">
    <property type="entry name" value="DUF7025"/>
    <property type="match status" value="1"/>
</dbReference>
<dbReference type="InterPro" id="IPR027417">
    <property type="entry name" value="P-loop_NTPase"/>
</dbReference>
<dbReference type="InterPro" id="IPR054289">
    <property type="entry name" value="DUF7025"/>
</dbReference>
<feature type="region of interest" description="Disordered" evidence="2">
    <location>
        <begin position="565"/>
        <end position="600"/>
    </location>
</feature>
<dbReference type="SUPFAM" id="SSF52540">
    <property type="entry name" value="P-loop containing nucleoside triphosphate hydrolases"/>
    <property type="match status" value="1"/>
</dbReference>
<keyword evidence="1" id="KW-0175">Coiled coil</keyword>
<dbReference type="GO" id="GO:0016887">
    <property type="term" value="F:ATP hydrolysis activity"/>
    <property type="evidence" value="ECO:0007669"/>
    <property type="project" value="InterPro"/>
</dbReference>
<feature type="transmembrane region" description="Helical" evidence="3">
    <location>
        <begin position="1177"/>
        <end position="1197"/>
    </location>
</feature>
<evidence type="ECO:0000256" key="3">
    <source>
        <dbReference type="SAM" id="Phobius"/>
    </source>
</evidence>
<keyword evidence="6" id="KW-1185">Reference proteome</keyword>
<dbReference type="Proteomes" id="UP001321760">
    <property type="component" value="Unassembled WGS sequence"/>
</dbReference>
<feature type="region of interest" description="Disordered" evidence="2">
    <location>
        <begin position="195"/>
        <end position="257"/>
    </location>
</feature>
<organism evidence="5 6">
    <name type="scientific">Podospora aff. communis PSN243</name>
    <dbReference type="NCBI Taxonomy" id="3040156"/>
    <lineage>
        <taxon>Eukaryota</taxon>
        <taxon>Fungi</taxon>
        <taxon>Dikarya</taxon>
        <taxon>Ascomycota</taxon>
        <taxon>Pezizomycotina</taxon>
        <taxon>Sordariomycetes</taxon>
        <taxon>Sordariomycetidae</taxon>
        <taxon>Sordariales</taxon>
        <taxon>Podosporaceae</taxon>
        <taxon>Podospora</taxon>
    </lineage>
</organism>
<dbReference type="Gene3D" id="3.40.50.300">
    <property type="entry name" value="P-loop containing nucleotide triphosphate hydrolases"/>
    <property type="match status" value="1"/>
</dbReference>
<feature type="transmembrane region" description="Helical" evidence="3">
    <location>
        <begin position="1316"/>
        <end position="1336"/>
    </location>
</feature>
<sequence length="1573" mass="178571">MESQDKLSTEREETLPVSAQTDEPKAVAEGSAKPVEEEVKADSKKKTAKVKCSKKHAKPTQKKPKRASASDTSSGSGSDDDADKSSSSSSDSDDSASELEDAKKKRSTKKRQDLQKSKKKARAKKQKKPTKPQQSSVSGSDSDSSDADDTVNSGDEVDQQRVPPDLAKQFFQWQQLQQQNGNSYQYGNDGYQYSNAGYQYGHQGLPASMPPPTMSRSHRGQPPPSGRGLNHGNGLDPNLHDGRDHKDKKKRQKATKMDYKRVDQVWDNTIHNYKLQDTAEGTVDAQYDEFLFHVRRTFDWEGKYKATIVDIKSKLLRECLQDVIGNIKGVSLVEETPKLDPNMLFLYLEDLRKYMKELKKAKPSKGDKHERRKEQKRIEPKRQHLKILIQYIDKDYADVKKSLYPMLENGLITFDLIWALWKPNTLAFTTTYGCPDEPRVFKVDMAEKHASILKGEFYYVEGKYFEYDGKQFGFGSMSEEINDFRGARRITSLKCYPLQYHKNEAQLRKDLIERGKKFVSLSGVHYKSHQGMAYIKKKKTVIKVNINGRIMIDPSIHRRINPNYPISLVRPKDHDVISDDDDSSDDSCGGCESDSDNGGERVLEDVDRVKYVTKVIQDEKGNVQQVRIPKLDSGDEGESKEKLDKVSSKDEDGAQINGDDSSTQVGKEEKKVPEFSDEEYLIASPVVLGFAFAEKLWLEFTVSGVKEIQWNETAYESLVLEPKTKDIVKALVESHKYHAAESIDDVIQGKGKGLVAVLHGPPGTGKTLTAEGISELLKCPLYMVSAGELGTDSRYLETELQKILDICHAWGAILLLDEADVFLEKRNMHDIHRNALVSIFLRQLEYFQGILFLTTNRVETFDDAFQSRIHIALRYDSLDQRAKKTIFKIFIERVRVLEKMDLMPFTEEDYNTLARHELNGRQIKNTVRTAQALAVNKGEPLAMSHIRQVLEVQISFERDLKGGTGYQEAMRILESIQSAIPAPKVTEVALRLRHLIEQCVPCELDEDLITGPHSKVITKKVIQAAKEAGGAEHGACVVFCLLVNKRWWKHQALVELWDADLHQVRATACEVIAKQIIETEEDVDYLLHSVLLKRYSIIVDGLPTPPANVVEKAVDLHALRVIGSSGYQKCIGWLWRGWLVQDENDPATFVDYKDKDNPSFVAHLDPDRMRAPMYQNITQVLISFVYLGLYSSAINTVNPGGELDFVEGLLYIFTFGFICEEAAKFWKAGYHILGFWNAFNGILYGLLTTSLVLRVIALSHSTGDPDGLRHHYNELSYNFLAVSAPMFWIRLLLYLDSFRFFGAMLVVLKVMMRESVIFFALLSVIVIGFLQAFIGLDYADDQVAGDTGFIIQAMANALMQSPDFEGFERFQHPFGLILYYCFTFVVMVILLNILIALYNSAYEDIYDNANDEYLATFAHKTMKFVRAPDENVFIAPFNLIEIFLLAIPLEWWMSKELYERINDIVMGIIYSPLLVLCAYFEVRTARDIRANRRRGDEDDDTVEEWEQWGSNVDFEADGWGKKVEGAKSNLEEEQAVVEVRKLREEVEKLKGMIEGLGKLLVEKAGNVWGDVKR</sequence>
<feature type="compositionally biased region" description="Basic residues" evidence="2">
    <location>
        <begin position="117"/>
        <end position="130"/>
    </location>
</feature>
<dbReference type="Pfam" id="PF00004">
    <property type="entry name" value="AAA"/>
    <property type="match status" value="1"/>
</dbReference>
<feature type="compositionally biased region" description="Basic and acidic residues" evidence="2">
    <location>
        <begin position="629"/>
        <end position="652"/>
    </location>
</feature>
<dbReference type="PANTHER" id="PTHR46411:SF1">
    <property type="entry name" value="FAMILY ATPASE, PUTATIVE (AFU_ORTHOLOGUE AFUA_7G05752)-RELATED"/>
    <property type="match status" value="1"/>
</dbReference>
<feature type="transmembrane region" description="Helical" evidence="3">
    <location>
        <begin position="1432"/>
        <end position="1452"/>
    </location>
</feature>
<feature type="compositionally biased region" description="Basic and acidic residues" evidence="2">
    <location>
        <begin position="34"/>
        <end position="45"/>
    </location>
</feature>
<dbReference type="PANTHER" id="PTHR46411">
    <property type="entry name" value="FAMILY ATPASE, PUTATIVE-RELATED"/>
    <property type="match status" value="1"/>
</dbReference>
<evidence type="ECO:0000313" key="5">
    <source>
        <dbReference type="EMBL" id="KAK4445973.1"/>
    </source>
</evidence>
<protein>
    <recommendedName>
        <fullName evidence="4">AAA+ ATPase domain-containing protein</fullName>
    </recommendedName>
</protein>
<reference evidence="5" key="2">
    <citation type="submission" date="2023-05" db="EMBL/GenBank/DDBJ databases">
        <authorList>
            <consortium name="Lawrence Berkeley National Laboratory"/>
            <person name="Steindorff A."/>
            <person name="Hensen N."/>
            <person name="Bonometti L."/>
            <person name="Westerberg I."/>
            <person name="Brannstrom I.O."/>
            <person name="Guillou S."/>
            <person name="Cros-Aarteil S."/>
            <person name="Calhoun S."/>
            <person name="Haridas S."/>
            <person name="Kuo A."/>
            <person name="Mondo S."/>
            <person name="Pangilinan J."/>
            <person name="Riley R."/>
            <person name="Labutti K."/>
            <person name="Andreopoulos B."/>
            <person name="Lipzen A."/>
            <person name="Chen C."/>
            <person name="Yanf M."/>
            <person name="Daum C."/>
            <person name="Ng V."/>
            <person name="Clum A."/>
            <person name="Ohm R."/>
            <person name="Martin F."/>
            <person name="Silar P."/>
            <person name="Natvig D."/>
            <person name="Lalanne C."/>
            <person name="Gautier V."/>
            <person name="Ament-Velasquez S.L."/>
            <person name="Kruys A."/>
            <person name="Hutchinson M.I."/>
            <person name="Powell A.J."/>
            <person name="Barry K."/>
            <person name="Miller A.N."/>
            <person name="Grigoriev I.V."/>
            <person name="Debuchy R."/>
            <person name="Gladieux P."/>
            <person name="Thoren M.H."/>
            <person name="Johannesson H."/>
        </authorList>
    </citation>
    <scope>NUCLEOTIDE SEQUENCE</scope>
    <source>
        <strain evidence="5">PSN243</strain>
    </source>
</reference>
<keyword evidence="3" id="KW-0472">Membrane</keyword>
<feature type="region of interest" description="Disordered" evidence="2">
    <location>
        <begin position="625"/>
        <end position="671"/>
    </location>
</feature>
<proteinExistence type="predicted"/>
<dbReference type="InterPro" id="IPR003593">
    <property type="entry name" value="AAA+_ATPase"/>
</dbReference>
<gene>
    <name evidence="5" type="ORF">QBC34DRAFT_486974</name>
</gene>
<feature type="domain" description="AAA+ ATPase" evidence="4">
    <location>
        <begin position="752"/>
        <end position="876"/>
    </location>
</feature>
<comment type="caution">
    <text evidence="5">The sequence shown here is derived from an EMBL/GenBank/DDBJ whole genome shotgun (WGS) entry which is preliminary data.</text>
</comment>
<name>A0AAV9GBZ1_9PEZI</name>